<dbReference type="STRING" id="69395.AQ619_12595"/>
<feature type="chain" id="PRO_5006052630" description="HupE / UreJ protein" evidence="2">
    <location>
        <begin position="23"/>
        <end position="328"/>
    </location>
</feature>
<evidence type="ECO:0000313" key="4">
    <source>
        <dbReference type="Proteomes" id="UP000056905"/>
    </source>
</evidence>
<proteinExistence type="predicted"/>
<feature type="transmembrane region" description="Helical" evidence="1">
    <location>
        <begin position="305"/>
        <end position="323"/>
    </location>
</feature>
<dbReference type="AlphaFoldDB" id="A0A0P0P104"/>
<protein>
    <recommendedName>
        <fullName evidence="5">HupE / UreJ protein</fullName>
    </recommendedName>
</protein>
<dbReference type="Proteomes" id="UP000056905">
    <property type="component" value="Chromosome"/>
</dbReference>
<evidence type="ECO:0000256" key="1">
    <source>
        <dbReference type="SAM" id="Phobius"/>
    </source>
</evidence>
<feature type="transmembrane region" description="Helical" evidence="1">
    <location>
        <begin position="269"/>
        <end position="293"/>
    </location>
</feature>
<keyword evidence="1" id="KW-0472">Membrane</keyword>
<evidence type="ECO:0008006" key="5">
    <source>
        <dbReference type="Google" id="ProtNLM"/>
    </source>
</evidence>
<name>A0A0P0P104_9CAUL</name>
<dbReference type="Pfam" id="PF13795">
    <property type="entry name" value="HupE_UreJ_2"/>
    <property type="match status" value="1"/>
</dbReference>
<feature type="transmembrane region" description="Helical" evidence="1">
    <location>
        <begin position="180"/>
        <end position="199"/>
    </location>
</feature>
<evidence type="ECO:0000256" key="2">
    <source>
        <dbReference type="SAM" id="SignalP"/>
    </source>
</evidence>
<organism evidence="3 4">
    <name type="scientific">Caulobacter henricii</name>
    <dbReference type="NCBI Taxonomy" id="69395"/>
    <lineage>
        <taxon>Bacteria</taxon>
        <taxon>Pseudomonadati</taxon>
        <taxon>Pseudomonadota</taxon>
        <taxon>Alphaproteobacteria</taxon>
        <taxon>Caulobacterales</taxon>
        <taxon>Caulobacteraceae</taxon>
        <taxon>Caulobacter</taxon>
    </lineage>
</organism>
<feature type="transmembrane region" description="Helical" evidence="1">
    <location>
        <begin position="145"/>
        <end position="168"/>
    </location>
</feature>
<keyword evidence="2" id="KW-0732">Signal</keyword>
<keyword evidence="1" id="KW-1133">Transmembrane helix</keyword>
<gene>
    <name evidence="3" type="ORF">AQ619_12595</name>
</gene>
<keyword evidence="4" id="KW-1185">Reference proteome</keyword>
<dbReference type="KEGG" id="chq:AQ619_12595"/>
<reference evidence="3 4" key="1">
    <citation type="submission" date="2015-10" db="EMBL/GenBank/DDBJ databases">
        <title>Conservation of the essential genome among Caulobacter and Brevundimonas species.</title>
        <authorList>
            <person name="Scott D."/>
            <person name="Ely B."/>
        </authorList>
    </citation>
    <scope>NUCLEOTIDE SEQUENCE [LARGE SCALE GENOMIC DNA]</scope>
    <source>
        <strain evidence="3 4">CB4</strain>
    </source>
</reference>
<sequence>MRLARAVALVLALLALTGVARADDLRPGYLELTQTSAATWRMVWKAPIRGGLATHAAPTLQADCRAPPPVRTLVSGAVVEVWSLDCPRGLAGRSVGLSGLDAAFSDALVRIAPQGRPVQVARLTADQPAVEIRAVPDRLQVARTYLVLGIEHILAGYDHLLFVLSLVLLLRGGLRIAKTVTAFTIAHSLTLVATSLHLISVPRQPVEICIALSIVFLAVEILKSRPEGPPRLSERAPWLVAFAFGLLHGFGFAGALAEIGMPEREVPTALLTFNIGVEIGQLVIVGAGLLVLDLIRRFAPERRRMAQRVAAYGIGITAAYWVFERLLA</sequence>
<dbReference type="RefSeq" id="WP_062148092.1">
    <property type="nucleotide sequence ID" value="NZ_CP013002.1"/>
</dbReference>
<feature type="signal peptide" evidence="2">
    <location>
        <begin position="1"/>
        <end position="22"/>
    </location>
</feature>
<dbReference type="OrthoDB" id="9808870at2"/>
<dbReference type="InterPro" id="IPR032809">
    <property type="entry name" value="Put_HupE_UreJ"/>
</dbReference>
<evidence type="ECO:0000313" key="3">
    <source>
        <dbReference type="EMBL" id="ALL14109.1"/>
    </source>
</evidence>
<accession>A0A0P0P104</accession>
<keyword evidence="1" id="KW-0812">Transmembrane</keyword>
<dbReference type="EMBL" id="CP013002">
    <property type="protein sequence ID" value="ALL14109.1"/>
    <property type="molecule type" value="Genomic_DNA"/>
</dbReference>
<feature type="transmembrane region" description="Helical" evidence="1">
    <location>
        <begin position="236"/>
        <end position="257"/>
    </location>
</feature>